<evidence type="ECO:0000259" key="9">
    <source>
        <dbReference type="Pfam" id="PF09302"/>
    </source>
</evidence>
<dbReference type="GO" id="GO:0006303">
    <property type="term" value="P:double-strand break repair via nonhomologous end joining"/>
    <property type="evidence" value="ECO:0007669"/>
    <property type="project" value="UniProtKB-ARBA"/>
</dbReference>
<comment type="subcellular location">
    <subcellularLocation>
        <location evidence="1">Nucleus</location>
    </subcellularLocation>
</comment>
<dbReference type="InterPro" id="IPR015381">
    <property type="entry name" value="XLF-like_N"/>
</dbReference>
<keyword evidence="5" id="KW-0539">Nucleus</keyword>
<keyword evidence="4" id="KW-0234">DNA repair</keyword>
<dbReference type="KEGG" id="lak:106162524"/>
<evidence type="ECO:0000259" key="10">
    <source>
        <dbReference type="Pfam" id="PF21928"/>
    </source>
</evidence>
<dbReference type="InterPro" id="IPR053829">
    <property type="entry name" value="XLF-like_CC"/>
</dbReference>
<evidence type="ECO:0000256" key="2">
    <source>
        <dbReference type="ARBA" id="ARBA00022763"/>
    </source>
</evidence>
<evidence type="ECO:0000256" key="3">
    <source>
        <dbReference type="ARBA" id="ARBA00023125"/>
    </source>
</evidence>
<evidence type="ECO:0000256" key="6">
    <source>
        <dbReference type="ARBA" id="ARBA00025747"/>
    </source>
</evidence>
<dbReference type="InParanoid" id="A0A1S3IAJ5"/>
<keyword evidence="11" id="KW-1185">Reference proteome</keyword>
<feature type="domain" description="XLF-like N-terminal" evidence="9">
    <location>
        <begin position="19"/>
        <end position="137"/>
    </location>
</feature>
<accession>A0A1S3IAJ5</accession>
<dbReference type="Pfam" id="PF09302">
    <property type="entry name" value="XLF"/>
    <property type="match status" value="1"/>
</dbReference>
<dbReference type="OrthoDB" id="2155935at2759"/>
<dbReference type="GO" id="GO:0045027">
    <property type="term" value="F:DNA end binding"/>
    <property type="evidence" value="ECO:0007669"/>
    <property type="project" value="TreeGrafter"/>
</dbReference>
<feature type="domain" description="XLF-like coiled-coil region" evidence="10">
    <location>
        <begin position="147"/>
        <end position="188"/>
    </location>
</feature>
<feature type="region of interest" description="Disordered" evidence="8">
    <location>
        <begin position="247"/>
        <end position="351"/>
    </location>
</feature>
<gene>
    <name evidence="12" type="primary">LOC106162524</name>
</gene>
<reference evidence="12" key="1">
    <citation type="submission" date="2025-08" db="UniProtKB">
        <authorList>
            <consortium name="RefSeq"/>
        </authorList>
    </citation>
    <scope>IDENTIFICATION</scope>
    <source>
        <tissue evidence="12">Gonads</tissue>
    </source>
</reference>
<evidence type="ECO:0000256" key="1">
    <source>
        <dbReference type="ARBA" id="ARBA00004123"/>
    </source>
</evidence>
<organism evidence="11 12">
    <name type="scientific">Lingula anatina</name>
    <name type="common">Brachiopod</name>
    <name type="synonym">Lingula unguis</name>
    <dbReference type="NCBI Taxonomy" id="7574"/>
    <lineage>
        <taxon>Eukaryota</taxon>
        <taxon>Metazoa</taxon>
        <taxon>Spiralia</taxon>
        <taxon>Lophotrochozoa</taxon>
        <taxon>Brachiopoda</taxon>
        <taxon>Linguliformea</taxon>
        <taxon>Lingulata</taxon>
        <taxon>Lingulida</taxon>
        <taxon>Linguloidea</taxon>
        <taxon>Lingulidae</taxon>
        <taxon>Lingula</taxon>
    </lineage>
</organism>
<dbReference type="GeneID" id="106162524"/>
<dbReference type="InterPro" id="IPR052287">
    <property type="entry name" value="NHEJ_factor"/>
</dbReference>
<dbReference type="STRING" id="7574.A0A1S3IAJ5"/>
<keyword evidence="3" id="KW-0238">DNA-binding</keyword>
<dbReference type="Pfam" id="PF21928">
    <property type="entry name" value="XLF_CC"/>
    <property type="match status" value="1"/>
</dbReference>
<feature type="compositionally biased region" description="Basic and acidic residues" evidence="8">
    <location>
        <begin position="304"/>
        <end position="333"/>
    </location>
</feature>
<keyword evidence="2" id="KW-0227">DNA damage</keyword>
<dbReference type="Gene3D" id="1.10.287.450">
    <property type="entry name" value="Helix hairpin bin"/>
    <property type="match status" value="1"/>
</dbReference>
<feature type="compositionally biased region" description="Acidic residues" evidence="8">
    <location>
        <begin position="253"/>
        <end position="266"/>
    </location>
</feature>
<dbReference type="RefSeq" id="XP_013395282.1">
    <property type="nucleotide sequence ID" value="XM_013539828.1"/>
</dbReference>
<sequence>MTAELEWRRTWTPTLTSKPWRRINFSDHESLFFVKCNFQDNTYEICLTDLKNAWYEYVEEEDFKKRVEKLNPNMEAPVETLLEHIRTSMEDDKEGTKYAISFVRPLFSMGDGDGSKVLLTLSGLLEGVPFVWKFHLQSAHRDLFYDHMTKSLLTMVTELMRRQEELVQVIKSKDKEIEDYKTQGVRTSRKHIETAPFDETAFLNNMVNSQGFEDTATSFLEKVFTGPSDSGLRQLYRDIAVKQAWLERPTETKEDDEEENFAEDTFDNNMETAGDDISGAAQSFGDKRLPPSLMGEGWQRKSPAKSDGKQSTETTPVKDAEQMRREALERRLAEEEEKKEEKTKKKKKLGL</sequence>
<evidence type="ECO:0000256" key="7">
    <source>
        <dbReference type="ARBA" id="ARBA00044529"/>
    </source>
</evidence>
<comment type="similarity">
    <text evidence="6">Belongs to the XRCC4-XLF family. XLF subfamily.</text>
</comment>
<evidence type="ECO:0000256" key="5">
    <source>
        <dbReference type="ARBA" id="ARBA00023242"/>
    </source>
</evidence>
<evidence type="ECO:0000313" key="12">
    <source>
        <dbReference type="RefSeq" id="XP_013395282.1"/>
    </source>
</evidence>
<evidence type="ECO:0000256" key="8">
    <source>
        <dbReference type="SAM" id="MobiDB-lite"/>
    </source>
</evidence>
<dbReference type="PANTHER" id="PTHR32235:SF1">
    <property type="entry name" value="NON-HOMOLOGOUS END-JOINING FACTOR 1"/>
    <property type="match status" value="1"/>
</dbReference>
<dbReference type="Proteomes" id="UP000085678">
    <property type="component" value="Unplaced"/>
</dbReference>
<evidence type="ECO:0000256" key="4">
    <source>
        <dbReference type="ARBA" id="ARBA00023204"/>
    </source>
</evidence>
<dbReference type="GO" id="GO:0032807">
    <property type="term" value="C:DNA ligase IV complex"/>
    <property type="evidence" value="ECO:0007669"/>
    <property type="project" value="TreeGrafter"/>
</dbReference>
<proteinExistence type="inferred from homology"/>
<evidence type="ECO:0000313" key="11">
    <source>
        <dbReference type="Proteomes" id="UP000085678"/>
    </source>
</evidence>
<dbReference type="PANTHER" id="PTHR32235">
    <property type="entry name" value="NON-HOMOLOGOUS END-JOINING FACTOR 1"/>
    <property type="match status" value="1"/>
</dbReference>
<protein>
    <recommendedName>
        <fullName evidence="7">Non-homologous end-joining factor 1</fullName>
    </recommendedName>
</protein>
<dbReference type="CDD" id="cd22285">
    <property type="entry name" value="HD_XLF_N"/>
    <property type="match status" value="1"/>
</dbReference>
<dbReference type="AlphaFoldDB" id="A0A1S3IAJ5"/>
<dbReference type="InterPro" id="IPR038051">
    <property type="entry name" value="XRCC4-like_N_sf"/>
</dbReference>
<dbReference type="Gene3D" id="2.170.210.10">
    <property type="entry name" value="DNA double-strand break repair and VJ recombination XRCC4, N-terminal"/>
    <property type="match status" value="1"/>
</dbReference>
<name>A0A1S3IAJ5_LINAN</name>